<name>A0ABT0RTQ4_9SPHN</name>
<dbReference type="SUPFAM" id="SSF53474">
    <property type="entry name" value="alpha/beta-Hydrolases"/>
    <property type="match status" value="1"/>
</dbReference>
<feature type="domain" description="AB hydrolase-1" evidence="2">
    <location>
        <begin position="41"/>
        <end position="151"/>
    </location>
</feature>
<dbReference type="PANTHER" id="PTHR43433:SF4">
    <property type="entry name" value="NON-HEME CHLOROPEROXIDASE-RELATED"/>
    <property type="match status" value="1"/>
</dbReference>
<protein>
    <submittedName>
        <fullName evidence="3">Alpha/beta hydrolase</fullName>
    </submittedName>
</protein>
<dbReference type="PANTHER" id="PTHR43433">
    <property type="entry name" value="HYDROLASE, ALPHA/BETA FOLD FAMILY PROTEIN"/>
    <property type="match status" value="1"/>
</dbReference>
<dbReference type="RefSeq" id="WP_249903574.1">
    <property type="nucleotide sequence ID" value="NZ_JAMGBA010000001.1"/>
</dbReference>
<dbReference type="GO" id="GO:0016787">
    <property type="term" value="F:hydrolase activity"/>
    <property type="evidence" value="ECO:0007669"/>
    <property type="project" value="UniProtKB-KW"/>
</dbReference>
<dbReference type="EMBL" id="JAMGBA010000001">
    <property type="protein sequence ID" value="MCL6698228.1"/>
    <property type="molecule type" value="Genomic_DNA"/>
</dbReference>
<keyword evidence="1" id="KW-0732">Signal</keyword>
<sequence length="265" mass="28115">MNRVLIAAVAAALAFHAPAAAESVKVNGVELYYDVRGSGEPLILLHGFGMCAAEWAPTAVELAKQYRVITVDARGHGRSTNPSNKFSHRQAAEDVRALMDNLGIAQARAIGFSSGGMTLLQLSTSHPDRLSKMVVVGAAYEFQEQARAMLSGVAKDGLPPPVLDGFRKCATRGDGQVKDLVSQFSAFATSTNDMNLTTADLAKVKASTLIVHGDRDEFFPVSIPVAMYGAISKSALWIVPGGDHSPNAGADDEEFVEVVGEFLKP</sequence>
<dbReference type="InterPro" id="IPR000073">
    <property type="entry name" value="AB_hydrolase_1"/>
</dbReference>
<organism evidence="3 4">
    <name type="scientific">Sphingomonas caseinilyticus</name>
    <dbReference type="NCBI Taxonomy" id="2908205"/>
    <lineage>
        <taxon>Bacteria</taxon>
        <taxon>Pseudomonadati</taxon>
        <taxon>Pseudomonadota</taxon>
        <taxon>Alphaproteobacteria</taxon>
        <taxon>Sphingomonadales</taxon>
        <taxon>Sphingomonadaceae</taxon>
        <taxon>Sphingomonas</taxon>
    </lineage>
</organism>
<reference evidence="3 4" key="1">
    <citation type="submission" date="2022-05" db="EMBL/GenBank/DDBJ databases">
        <authorList>
            <person name="Jo J.-H."/>
            <person name="Im W.-T."/>
        </authorList>
    </citation>
    <scope>NUCLEOTIDE SEQUENCE [LARGE SCALE GENOMIC DNA]</scope>
    <source>
        <strain evidence="3 4">NSE70-1</strain>
    </source>
</reference>
<keyword evidence="4" id="KW-1185">Reference proteome</keyword>
<feature type="chain" id="PRO_5047293094" evidence="1">
    <location>
        <begin position="22"/>
        <end position="265"/>
    </location>
</feature>
<gene>
    <name evidence="3" type="ORF">LZ496_05455</name>
</gene>
<evidence type="ECO:0000313" key="3">
    <source>
        <dbReference type="EMBL" id="MCL6698228.1"/>
    </source>
</evidence>
<feature type="signal peptide" evidence="1">
    <location>
        <begin position="1"/>
        <end position="21"/>
    </location>
</feature>
<accession>A0ABT0RTQ4</accession>
<dbReference type="InterPro" id="IPR050471">
    <property type="entry name" value="AB_hydrolase"/>
</dbReference>
<dbReference type="PRINTS" id="PR00111">
    <property type="entry name" value="ABHYDROLASE"/>
</dbReference>
<dbReference type="InterPro" id="IPR029058">
    <property type="entry name" value="AB_hydrolase_fold"/>
</dbReference>
<dbReference type="Proteomes" id="UP001203410">
    <property type="component" value="Unassembled WGS sequence"/>
</dbReference>
<proteinExistence type="predicted"/>
<dbReference type="Pfam" id="PF00561">
    <property type="entry name" value="Abhydrolase_1"/>
    <property type="match status" value="1"/>
</dbReference>
<comment type="caution">
    <text evidence="3">The sequence shown here is derived from an EMBL/GenBank/DDBJ whole genome shotgun (WGS) entry which is preliminary data.</text>
</comment>
<keyword evidence="3" id="KW-0378">Hydrolase</keyword>
<dbReference type="Gene3D" id="3.40.50.1820">
    <property type="entry name" value="alpha/beta hydrolase"/>
    <property type="match status" value="1"/>
</dbReference>
<evidence type="ECO:0000256" key="1">
    <source>
        <dbReference type="SAM" id="SignalP"/>
    </source>
</evidence>
<evidence type="ECO:0000313" key="4">
    <source>
        <dbReference type="Proteomes" id="UP001203410"/>
    </source>
</evidence>
<evidence type="ECO:0000259" key="2">
    <source>
        <dbReference type="Pfam" id="PF00561"/>
    </source>
</evidence>